<keyword evidence="3" id="KW-1185">Reference proteome</keyword>
<comment type="caution">
    <text evidence="2">The sequence shown here is derived from an EMBL/GenBank/DDBJ whole genome shotgun (WGS) entry which is preliminary data.</text>
</comment>
<evidence type="ECO:0000256" key="1">
    <source>
        <dbReference type="SAM" id="Phobius"/>
    </source>
</evidence>
<proteinExistence type="predicted"/>
<protein>
    <submittedName>
        <fullName evidence="2">Uncharacterized protein</fullName>
    </submittedName>
</protein>
<keyword evidence="1" id="KW-1133">Transmembrane helix</keyword>
<feature type="transmembrane region" description="Helical" evidence="1">
    <location>
        <begin position="16"/>
        <end position="36"/>
    </location>
</feature>
<feature type="transmembrane region" description="Helical" evidence="1">
    <location>
        <begin position="78"/>
        <end position="95"/>
    </location>
</feature>
<organism evidence="2 3">
    <name type="scientific">Halohasta litorea</name>
    <dbReference type="NCBI Taxonomy" id="869891"/>
    <lineage>
        <taxon>Archaea</taxon>
        <taxon>Methanobacteriati</taxon>
        <taxon>Methanobacteriota</taxon>
        <taxon>Stenosarchaea group</taxon>
        <taxon>Halobacteria</taxon>
        <taxon>Halobacteriales</taxon>
        <taxon>Haloferacaceae</taxon>
        <taxon>Halohasta</taxon>
    </lineage>
</organism>
<dbReference type="Proteomes" id="UP001597052">
    <property type="component" value="Unassembled WGS sequence"/>
</dbReference>
<evidence type="ECO:0000313" key="3">
    <source>
        <dbReference type="Proteomes" id="UP001597052"/>
    </source>
</evidence>
<dbReference type="EMBL" id="JBHUDM010000002">
    <property type="protein sequence ID" value="MFD1641599.1"/>
    <property type="molecule type" value="Genomic_DNA"/>
</dbReference>
<name>A0ABD6D5U1_9EURY</name>
<evidence type="ECO:0000313" key="2">
    <source>
        <dbReference type="EMBL" id="MFD1641599.1"/>
    </source>
</evidence>
<dbReference type="RefSeq" id="WP_256396801.1">
    <property type="nucleotide sequence ID" value="NZ_JANHDJ010000005.1"/>
</dbReference>
<gene>
    <name evidence="2" type="ORF">ACFSBW_06895</name>
</gene>
<reference evidence="2 3" key="1">
    <citation type="journal article" date="2019" name="Int. J. Syst. Evol. Microbiol.">
        <title>The Global Catalogue of Microorganisms (GCM) 10K type strain sequencing project: providing services to taxonomists for standard genome sequencing and annotation.</title>
        <authorList>
            <consortium name="The Broad Institute Genomics Platform"/>
            <consortium name="The Broad Institute Genome Sequencing Center for Infectious Disease"/>
            <person name="Wu L."/>
            <person name="Ma J."/>
        </authorList>
    </citation>
    <scope>NUCLEOTIDE SEQUENCE [LARGE SCALE GENOMIC DNA]</scope>
    <source>
        <strain evidence="2 3">CGMCC 1.10593</strain>
    </source>
</reference>
<feature type="transmembrane region" description="Helical" evidence="1">
    <location>
        <begin position="48"/>
        <end position="71"/>
    </location>
</feature>
<keyword evidence="1" id="KW-0472">Membrane</keyword>
<feature type="transmembrane region" description="Helical" evidence="1">
    <location>
        <begin position="107"/>
        <end position="125"/>
    </location>
</feature>
<keyword evidence="1" id="KW-0812">Transmembrane</keyword>
<dbReference type="AlphaFoldDB" id="A0ABD6D5U1"/>
<sequence length="149" mass="16417">MSLQQRLPISERSIRSIAISVGISLLYTAIVLGYSVHPATDISVSGTLWHAVGLFSVMAFGTVGVPLLVWLRYGIRSPGVLLAVILLFWHVLVAFPPLGSGQGDSPGFFFVFAWMPFYLVAYGLLAGGEYWVRRRTHSQPTEHNGIWIT</sequence>
<accession>A0ABD6D5U1</accession>